<dbReference type="InterPro" id="IPR035892">
    <property type="entry name" value="C2_domain_sf"/>
</dbReference>
<dbReference type="PRINTS" id="PR00390">
    <property type="entry name" value="PHPHLIPASEC"/>
</dbReference>
<keyword evidence="13 20" id="KW-0443">Lipid metabolism</keyword>
<feature type="domain" description="PH" evidence="22">
    <location>
        <begin position="16"/>
        <end position="124"/>
    </location>
</feature>
<dbReference type="InterPro" id="IPR011993">
    <property type="entry name" value="PH-like_dom_sf"/>
</dbReference>
<evidence type="ECO:0000256" key="3">
    <source>
        <dbReference type="ARBA" id="ARBA00004170"/>
    </source>
</evidence>
<dbReference type="PROSITE" id="PS50222">
    <property type="entry name" value="EF_HAND_2"/>
    <property type="match status" value="2"/>
</dbReference>
<dbReference type="Gene3D" id="3.20.20.190">
    <property type="entry name" value="Phosphatidylinositol (PI) phosphodiesterase"/>
    <property type="match status" value="1"/>
</dbReference>
<evidence type="ECO:0000256" key="10">
    <source>
        <dbReference type="ARBA" id="ARBA00022824"/>
    </source>
</evidence>
<dbReference type="FunFam" id="1.10.238.10:FF:000005">
    <property type="entry name" value="Phosphoinositide phospholipase C"/>
    <property type="match status" value="1"/>
</dbReference>
<dbReference type="PROSITE" id="PS50008">
    <property type="entry name" value="PIPLC_Y_DOMAIN"/>
    <property type="match status" value="1"/>
</dbReference>
<dbReference type="SMART" id="SM00148">
    <property type="entry name" value="PLCXc"/>
    <property type="match status" value="1"/>
</dbReference>
<feature type="domain" description="EF-hand" evidence="25">
    <location>
        <begin position="133"/>
        <end position="168"/>
    </location>
</feature>
<evidence type="ECO:0000256" key="21">
    <source>
        <dbReference type="SAM" id="MobiDB-lite"/>
    </source>
</evidence>
<reference evidence="26" key="2">
    <citation type="submission" date="2025-08" db="UniProtKB">
        <authorList>
            <consortium name="Ensembl"/>
        </authorList>
    </citation>
    <scope>IDENTIFICATION</scope>
</reference>
<dbReference type="InterPro" id="IPR018247">
    <property type="entry name" value="EF_Hand_1_Ca_BS"/>
</dbReference>
<evidence type="ECO:0000256" key="1">
    <source>
        <dbReference type="ARBA" id="ARBA00001913"/>
    </source>
</evidence>
<evidence type="ECO:0000313" key="26">
    <source>
        <dbReference type="Ensembl" id="ENSPEMP00000018287.2"/>
    </source>
</evidence>
<feature type="domain" description="C2" evidence="23">
    <location>
        <begin position="650"/>
        <end position="777"/>
    </location>
</feature>
<dbReference type="GO" id="GO:0016042">
    <property type="term" value="P:lipid catabolic process"/>
    <property type="evidence" value="ECO:0007669"/>
    <property type="project" value="UniProtKB-KW"/>
</dbReference>
<dbReference type="InterPro" id="IPR001849">
    <property type="entry name" value="PH_domain"/>
</dbReference>
<evidence type="ECO:0000313" key="27">
    <source>
        <dbReference type="Proteomes" id="UP000694547"/>
    </source>
</evidence>
<dbReference type="SUPFAM" id="SSF51695">
    <property type="entry name" value="PLC-like phosphodiesterases"/>
    <property type="match status" value="1"/>
</dbReference>
<dbReference type="FunFam" id="2.60.40.150:FF:000058">
    <property type="entry name" value="Phosphoinositide phospholipase C"/>
    <property type="match status" value="1"/>
</dbReference>
<evidence type="ECO:0000256" key="5">
    <source>
        <dbReference type="ARBA" id="ARBA00004496"/>
    </source>
</evidence>
<feature type="region of interest" description="Disordered" evidence="21">
    <location>
        <begin position="443"/>
        <end position="484"/>
    </location>
</feature>
<dbReference type="PROSITE" id="PS50007">
    <property type="entry name" value="PIPLC_X_DOMAIN"/>
    <property type="match status" value="1"/>
</dbReference>
<dbReference type="InterPro" id="IPR011992">
    <property type="entry name" value="EF-hand-dom_pair"/>
</dbReference>
<dbReference type="FunFam" id="2.30.29.30:FF:000088">
    <property type="entry name" value="Phosphoinositide phospholipase C"/>
    <property type="match status" value="1"/>
</dbReference>
<dbReference type="InterPro" id="IPR000909">
    <property type="entry name" value="PLipase_C_PInositol-sp_X_dom"/>
</dbReference>
<dbReference type="InterPro" id="IPR002048">
    <property type="entry name" value="EF_hand_dom"/>
</dbReference>
<dbReference type="GO" id="GO:0005509">
    <property type="term" value="F:calcium ion binding"/>
    <property type="evidence" value="ECO:0007669"/>
    <property type="project" value="InterPro"/>
</dbReference>
<dbReference type="Gene3D" id="1.10.238.10">
    <property type="entry name" value="EF-hand"/>
    <property type="match status" value="2"/>
</dbReference>
<dbReference type="PANTHER" id="PTHR10336:SF31">
    <property type="entry name" value="1-PHOSPHATIDYLINOSITOL 4,5-BISPHOSPHATE PHOSPHODIESTERASE DELTA-4"/>
    <property type="match status" value="1"/>
</dbReference>
<dbReference type="GO" id="GO:0005634">
    <property type="term" value="C:nucleus"/>
    <property type="evidence" value="ECO:0007669"/>
    <property type="project" value="UniProtKB-SubCell"/>
</dbReference>
<evidence type="ECO:0000256" key="6">
    <source>
        <dbReference type="ARBA" id="ARBA00022490"/>
    </source>
</evidence>
<dbReference type="GeneTree" id="ENSGT00940000156180"/>
<dbReference type="InterPro" id="IPR001192">
    <property type="entry name" value="PI-PLC_fam"/>
</dbReference>
<organism evidence="26 27">
    <name type="scientific">Peromyscus maniculatus bairdii</name>
    <name type="common">Prairie deer mouse</name>
    <dbReference type="NCBI Taxonomy" id="230844"/>
    <lineage>
        <taxon>Eukaryota</taxon>
        <taxon>Metazoa</taxon>
        <taxon>Chordata</taxon>
        <taxon>Craniata</taxon>
        <taxon>Vertebrata</taxon>
        <taxon>Euteleostomi</taxon>
        <taxon>Mammalia</taxon>
        <taxon>Eutheria</taxon>
        <taxon>Euarchontoglires</taxon>
        <taxon>Glires</taxon>
        <taxon>Rodentia</taxon>
        <taxon>Myomorpha</taxon>
        <taxon>Muroidea</taxon>
        <taxon>Cricetidae</taxon>
        <taxon>Neotominae</taxon>
        <taxon>Peromyscus</taxon>
    </lineage>
</organism>
<dbReference type="Pfam" id="PF00169">
    <property type="entry name" value="PH"/>
    <property type="match status" value="1"/>
</dbReference>
<reference evidence="26" key="3">
    <citation type="submission" date="2025-09" db="UniProtKB">
        <authorList>
            <consortium name="Ensembl"/>
        </authorList>
    </citation>
    <scope>IDENTIFICATION</scope>
</reference>
<comment type="function">
    <text evidence="19">Hydrolyzes the phosphatidylinositol 4,5-bisphosphate (PIP2) to generate 2 second messenger molecules diacylglycerol (DAG) and inositol 1,4,5-trisphosphate (IP3). DAG mediates the activation of protein kinase C (PKC), while IP3 releases Ca(2+) from intracellular stores. Required for acrosome reaction in sperm during fertilization, probably by acting as an important enzyme for intracellular Ca(2+) mobilization in the zona pellucida-induced acrosome reaction. May play a role in cell growth. Modulates the liver regeneration in cooperation with nuclear PKC. Overexpression up-regulates the Erk signaling pathway and proliferation.</text>
</comment>
<evidence type="ECO:0000259" key="25">
    <source>
        <dbReference type="PROSITE" id="PS50222"/>
    </source>
</evidence>
<dbReference type="PANTHER" id="PTHR10336">
    <property type="entry name" value="PHOSPHOINOSITIDE-SPECIFIC PHOSPHOLIPASE C FAMILY PROTEIN"/>
    <property type="match status" value="1"/>
</dbReference>
<evidence type="ECO:0000259" key="22">
    <source>
        <dbReference type="PROSITE" id="PS50003"/>
    </source>
</evidence>
<dbReference type="SMART" id="SM00239">
    <property type="entry name" value="C2"/>
    <property type="match status" value="1"/>
</dbReference>
<dbReference type="Proteomes" id="UP000694547">
    <property type="component" value="Chromosome 13"/>
</dbReference>
<dbReference type="Pfam" id="PF09279">
    <property type="entry name" value="EF-hand_like"/>
    <property type="match status" value="1"/>
</dbReference>
<keyword evidence="15" id="KW-0807">Transducer</keyword>
<evidence type="ECO:0000256" key="2">
    <source>
        <dbReference type="ARBA" id="ARBA00004123"/>
    </source>
</evidence>
<evidence type="ECO:0000256" key="4">
    <source>
        <dbReference type="ARBA" id="ARBA00004240"/>
    </source>
</evidence>
<dbReference type="EC" id="3.1.4.11" evidence="20"/>
<dbReference type="PROSITE" id="PS50004">
    <property type="entry name" value="C2"/>
    <property type="match status" value="1"/>
</dbReference>
<dbReference type="SUPFAM" id="SSF47473">
    <property type="entry name" value="EF-hand"/>
    <property type="match status" value="1"/>
</dbReference>
<dbReference type="GO" id="GO:0007340">
    <property type="term" value="P:acrosome reaction"/>
    <property type="evidence" value="ECO:0007669"/>
    <property type="project" value="Ensembl"/>
</dbReference>
<dbReference type="GO" id="GO:0035556">
    <property type="term" value="P:intracellular signal transduction"/>
    <property type="evidence" value="ECO:0007669"/>
    <property type="project" value="InterPro"/>
</dbReference>
<keyword evidence="9 20" id="KW-0378">Hydrolase</keyword>
<dbReference type="GO" id="GO:0004435">
    <property type="term" value="F:phosphatidylinositol-4,5-bisphosphate phospholipase C activity"/>
    <property type="evidence" value="ECO:0007669"/>
    <property type="project" value="UniProtKB-EC"/>
</dbReference>
<evidence type="ECO:0000256" key="7">
    <source>
        <dbReference type="ARBA" id="ARBA00022723"/>
    </source>
</evidence>
<keyword evidence="7" id="KW-0479">Metal-binding</keyword>
<evidence type="ECO:0000256" key="12">
    <source>
        <dbReference type="ARBA" id="ARBA00022963"/>
    </source>
</evidence>
<dbReference type="InterPro" id="IPR001711">
    <property type="entry name" value="PLipase_C_Pinositol-sp_Y"/>
</dbReference>
<dbReference type="PROSITE" id="PS50003">
    <property type="entry name" value="PH_DOMAIN"/>
    <property type="match status" value="1"/>
</dbReference>
<dbReference type="InterPro" id="IPR000008">
    <property type="entry name" value="C2_dom"/>
</dbReference>
<dbReference type="Ensembl" id="ENSPEMT00000022615.2">
    <property type="protein sequence ID" value="ENSPEMP00000018287.2"/>
    <property type="gene ID" value="ENSPEMG00000016923.2"/>
</dbReference>
<evidence type="ECO:0000256" key="19">
    <source>
        <dbReference type="ARBA" id="ARBA00025532"/>
    </source>
</evidence>
<reference evidence="26 27" key="1">
    <citation type="submission" date="2018-10" db="EMBL/GenBank/DDBJ databases">
        <title>Improved assembly of the deer mouse Peromyscus maniculatus genome.</title>
        <authorList>
            <person name="Lassance J.-M."/>
            <person name="Hoekstra H.E."/>
        </authorList>
    </citation>
    <scope>NUCLEOTIDE SEQUENCE [LARGE SCALE GENOMIC DNA]</scope>
</reference>
<feature type="domain" description="PI-PLC Y-box" evidence="24">
    <location>
        <begin position="534"/>
        <end position="649"/>
    </location>
</feature>
<evidence type="ECO:0000256" key="15">
    <source>
        <dbReference type="ARBA" id="ARBA00023224"/>
    </source>
</evidence>
<dbReference type="AlphaFoldDB" id="A0A8C8TSJ8"/>
<dbReference type="GO" id="GO:0005829">
    <property type="term" value="C:cytosol"/>
    <property type="evidence" value="ECO:0007669"/>
    <property type="project" value="Ensembl"/>
</dbReference>
<dbReference type="Gene3D" id="2.60.40.150">
    <property type="entry name" value="C2 domain"/>
    <property type="match status" value="1"/>
</dbReference>
<dbReference type="SMART" id="SM00233">
    <property type="entry name" value="PH"/>
    <property type="match status" value="1"/>
</dbReference>
<protein>
    <recommendedName>
        <fullName evidence="20">Phosphoinositide phospholipase C</fullName>
        <ecNumber evidence="20">3.1.4.11</ecNumber>
    </recommendedName>
</protein>
<comment type="subcellular location">
    <subcellularLocation>
        <location evidence="5">Cytoplasm</location>
    </subcellularLocation>
    <subcellularLocation>
        <location evidence="4">Endoplasmic reticulum</location>
    </subcellularLocation>
    <subcellularLocation>
        <location evidence="3">Membrane</location>
        <topology evidence="3">Peripheral membrane protein</topology>
    </subcellularLocation>
    <subcellularLocation>
        <location evidence="2">Nucleus</location>
    </subcellularLocation>
</comment>
<evidence type="ECO:0000256" key="11">
    <source>
        <dbReference type="ARBA" id="ARBA00022837"/>
    </source>
</evidence>
<evidence type="ECO:0000256" key="16">
    <source>
        <dbReference type="ARBA" id="ARBA00023242"/>
    </source>
</evidence>
<keyword evidence="12 20" id="KW-0442">Lipid degradation</keyword>
<comment type="cofactor">
    <cofactor evidence="1">
        <name>Ca(2+)</name>
        <dbReference type="ChEBI" id="CHEBI:29108"/>
    </cofactor>
</comment>
<comment type="catalytic activity">
    <reaction evidence="17">
        <text>a 1,2-diacyl-sn-glycero-3-phospho-(1D-myo-inositol-4,5-bisphosphate) + H2O = 1D-myo-inositol 1,4,5-trisphosphate + a 1,2-diacyl-sn-glycerol + H(+)</text>
        <dbReference type="Rhea" id="RHEA:33179"/>
        <dbReference type="ChEBI" id="CHEBI:15377"/>
        <dbReference type="ChEBI" id="CHEBI:15378"/>
        <dbReference type="ChEBI" id="CHEBI:17815"/>
        <dbReference type="ChEBI" id="CHEBI:58456"/>
        <dbReference type="ChEBI" id="CHEBI:203600"/>
        <dbReference type="EC" id="3.1.4.11"/>
    </reaction>
    <physiologicalReaction direction="left-to-right" evidence="17">
        <dbReference type="Rhea" id="RHEA:33180"/>
    </physiologicalReaction>
</comment>
<feature type="compositionally biased region" description="Acidic residues" evidence="21">
    <location>
        <begin position="443"/>
        <end position="452"/>
    </location>
</feature>
<evidence type="ECO:0000256" key="18">
    <source>
        <dbReference type="ARBA" id="ARBA00023726"/>
    </source>
</evidence>
<keyword evidence="11" id="KW-0106">Calcium</keyword>
<dbReference type="Pfam" id="PF00388">
    <property type="entry name" value="PI-PLC-X"/>
    <property type="match status" value="1"/>
</dbReference>
<evidence type="ECO:0000259" key="24">
    <source>
        <dbReference type="PROSITE" id="PS50008"/>
    </source>
</evidence>
<evidence type="ECO:0000256" key="20">
    <source>
        <dbReference type="RuleBase" id="RU361133"/>
    </source>
</evidence>
<dbReference type="SUPFAM" id="SSF50729">
    <property type="entry name" value="PH domain-like"/>
    <property type="match status" value="1"/>
</dbReference>
<keyword evidence="16" id="KW-0539">Nucleus</keyword>
<keyword evidence="8" id="KW-0677">Repeat</keyword>
<dbReference type="CDD" id="cd00275">
    <property type="entry name" value="C2_PLC_like"/>
    <property type="match status" value="1"/>
</dbReference>
<dbReference type="PROSITE" id="PS00018">
    <property type="entry name" value="EF_HAND_1"/>
    <property type="match status" value="1"/>
</dbReference>
<name>A0A8C8TSJ8_PERMB</name>
<keyword evidence="10" id="KW-0256">Endoplasmic reticulum</keyword>
<dbReference type="FunFam" id="1.10.238.10:FF:000145">
    <property type="entry name" value="Phosphoinositide phospholipase C"/>
    <property type="match status" value="1"/>
</dbReference>
<dbReference type="SMART" id="SM00054">
    <property type="entry name" value="EFh"/>
    <property type="match status" value="3"/>
</dbReference>
<evidence type="ECO:0000256" key="8">
    <source>
        <dbReference type="ARBA" id="ARBA00022737"/>
    </source>
</evidence>
<evidence type="ECO:0000256" key="9">
    <source>
        <dbReference type="ARBA" id="ARBA00022801"/>
    </source>
</evidence>
<keyword evidence="14" id="KW-0472">Membrane</keyword>
<keyword evidence="6" id="KW-0963">Cytoplasm</keyword>
<dbReference type="SUPFAM" id="SSF49562">
    <property type="entry name" value="C2 domain (Calcium/lipid-binding domain, CaLB)"/>
    <property type="match status" value="1"/>
</dbReference>
<dbReference type="Gene3D" id="2.30.29.30">
    <property type="entry name" value="Pleckstrin-homology domain (PH domain)/Phosphotyrosine-binding domain (PTB)"/>
    <property type="match status" value="1"/>
</dbReference>
<dbReference type="SMART" id="SM00149">
    <property type="entry name" value="PLCYc"/>
    <property type="match status" value="1"/>
</dbReference>
<dbReference type="GO" id="GO:0005886">
    <property type="term" value="C:plasma membrane"/>
    <property type="evidence" value="ECO:0007669"/>
    <property type="project" value="Ensembl"/>
</dbReference>
<dbReference type="InterPro" id="IPR017946">
    <property type="entry name" value="PLC-like_Pdiesterase_TIM-brl"/>
</dbReference>
<proteinExistence type="predicted"/>
<evidence type="ECO:0000256" key="17">
    <source>
        <dbReference type="ARBA" id="ARBA00023674"/>
    </source>
</evidence>
<dbReference type="GO" id="GO:0005783">
    <property type="term" value="C:endoplasmic reticulum"/>
    <property type="evidence" value="ECO:0007669"/>
    <property type="project" value="UniProtKB-SubCell"/>
</dbReference>
<evidence type="ECO:0000256" key="14">
    <source>
        <dbReference type="ARBA" id="ARBA00023136"/>
    </source>
</evidence>
<feature type="domain" description="EF-hand" evidence="25">
    <location>
        <begin position="169"/>
        <end position="204"/>
    </location>
</feature>
<accession>A0A8C8TSJ8</accession>
<evidence type="ECO:0000259" key="23">
    <source>
        <dbReference type="PROSITE" id="PS50004"/>
    </source>
</evidence>
<comment type="catalytic activity">
    <reaction evidence="18">
        <text>a 1,2-diacyl-sn-glycero-3-phospho-(1D-myo-inositol) + H2O = 1D-myo-inositol 1-phosphate + a 1,2-diacyl-sn-glycerol + H(+)</text>
        <dbReference type="Rhea" id="RHEA:43484"/>
        <dbReference type="ChEBI" id="CHEBI:15377"/>
        <dbReference type="ChEBI" id="CHEBI:15378"/>
        <dbReference type="ChEBI" id="CHEBI:17815"/>
        <dbReference type="ChEBI" id="CHEBI:57880"/>
        <dbReference type="ChEBI" id="CHEBI:58433"/>
    </reaction>
    <physiologicalReaction direction="left-to-right" evidence="18">
        <dbReference type="Rhea" id="RHEA:43485"/>
    </physiologicalReaction>
</comment>
<dbReference type="Pfam" id="PF00168">
    <property type="entry name" value="C2"/>
    <property type="match status" value="1"/>
</dbReference>
<sequence>MASQIQDRLTTDQDLLLMQEGTTMRKVRTKTWKKLRFFRLQNDGMTVWHARQADGIAKPTFSISDVETIRKGHDSELLRYLVDEFPLEQGFTIVFHGRRPNLDLVANSVEEAQIWMRGLQLLVDLVASMNYQEQLDQYQEWFQRGDRNQDGRMSFQEARRLLLLMNVEMDQEYALSLFQEADVSHSDTLEGEEFVQFYKALIKRTEIEQLFEHFSSDGQKLTLLEFVDFLREEQKEKDHAPDLALKFIARYEPSESGRLLHVLSKDGFLSYLCSKDGNIFNQKCLPVYQDMTKPLNHYYINSSHNTYLLRDQLCGQSSVEGYIRALKRGCRCVEVDVWDGPGGEPIVYHGHTLTSRILFKDVVSTLAQYAFQSTDYPLILSLENHCTWEQQRTLAQHLTEILGEQLLSTTIDGLLMDTLPSPEQLRGKILVKGRKLRTIEEVEVEEEEEELDKDDRSELDPDPYPVLDTEVQPESQELASGNKDSKKTRKVLTCPMACLLICGQILVHDPSSIPSHLPVHFLLQDCTTILCPDLSALVVYLRTVPFCSFTHSKENYHICDISSFSESKAKSLIKEAGNEFVQHNARQLCRVYPSRLRTDSSNFHPQELWNAGCQMVAMNMQTAGSAMDICDGFFRQNGGSGYVLKPDFLCDIQSTFNPEKPASPYKAKTLLVQVISGQRLPKVDDTKERSVVDPLVKVELFGVPEDTRQQETDYVDNNGINPYWGQTFCFRVHVPELAILRFVVKDYNWKSRNSFIGQYTLPWTCVKQGYRHISLLSRDGTSLHPASIFVYICMREDLEMDES</sequence>
<dbReference type="Pfam" id="PF00387">
    <property type="entry name" value="PI-PLC-Y"/>
    <property type="match status" value="1"/>
</dbReference>
<evidence type="ECO:0000256" key="13">
    <source>
        <dbReference type="ARBA" id="ARBA00023098"/>
    </source>
</evidence>
<dbReference type="InterPro" id="IPR015359">
    <property type="entry name" value="PLC_EF-hand-like"/>
</dbReference>
<keyword evidence="27" id="KW-1185">Reference proteome</keyword>
<dbReference type="CDD" id="cd13363">
    <property type="entry name" value="PH_PLC_delta"/>
    <property type="match status" value="1"/>
</dbReference>